<organism evidence="2 3">
    <name type="scientific">Agrococcus versicolor</name>
    <dbReference type="NCBI Taxonomy" id="501482"/>
    <lineage>
        <taxon>Bacteria</taxon>
        <taxon>Bacillati</taxon>
        <taxon>Actinomycetota</taxon>
        <taxon>Actinomycetes</taxon>
        <taxon>Micrococcales</taxon>
        <taxon>Microbacteriaceae</taxon>
        <taxon>Agrococcus</taxon>
    </lineage>
</organism>
<proteinExistence type="predicted"/>
<keyword evidence="1" id="KW-1133">Transmembrane helix</keyword>
<accession>A0ABP5MDA4</accession>
<sequence>MTTRRTDAFSRFSWVPAAIIGVVGLILRLDLWPLLASTLLSFLALLGLDRLWSRHRSHDGEHDGRPPTRR</sequence>
<feature type="transmembrane region" description="Helical" evidence="1">
    <location>
        <begin position="12"/>
        <end position="29"/>
    </location>
</feature>
<reference evidence="3" key="1">
    <citation type="journal article" date="2019" name="Int. J. Syst. Evol. Microbiol.">
        <title>The Global Catalogue of Microorganisms (GCM) 10K type strain sequencing project: providing services to taxonomists for standard genome sequencing and annotation.</title>
        <authorList>
            <consortium name="The Broad Institute Genomics Platform"/>
            <consortium name="The Broad Institute Genome Sequencing Center for Infectious Disease"/>
            <person name="Wu L."/>
            <person name="Ma J."/>
        </authorList>
    </citation>
    <scope>NUCLEOTIDE SEQUENCE [LARGE SCALE GENOMIC DNA]</scope>
    <source>
        <strain evidence="3">JCM 16026</strain>
    </source>
</reference>
<protein>
    <recommendedName>
        <fullName evidence="4">DUF3096 domain-containing protein</fullName>
    </recommendedName>
</protein>
<evidence type="ECO:0000256" key="1">
    <source>
        <dbReference type="SAM" id="Phobius"/>
    </source>
</evidence>
<evidence type="ECO:0000313" key="2">
    <source>
        <dbReference type="EMBL" id="GAA2170670.1"/>
    </source>
</evidence>
<dbReference type="Proteomes" id="UP001501599">
    <property type="component" value="Unassembled WGS sequence"/>
</dbReference>
<keyword evidence="1" id="KW-0812">Transmembrane</keyword>
<name>A0ABP5MDA4_9MICO</name>
<feature type="transmembrane region" description="Helical" evidence="1">
    <location>
        <begin position="35"/>
        <end position="52"/>
    </location>
</feature>
<gene>
    <name evidence="2" type="ORF">GCM10009846_01890</name>
</gene>
<evidence type="ECO:0008006" key="4">
    <source>
        <dbReference type="Google" id="ProtNLM"/>
    </source>
</evidence>
<comment type="caution">
    <text evidence="2">The sequence shown here is derived from an EMBL/GenBank/DDBJ whole genome shotgun (WGS) entry which is preliminary data.</text>
</comment>
<dbReference type="EMBL" id="BAAAQT010000001">
    <property type="protein sequence ID" value="GAA2170670.1"/>
    <property type="molecule type" value="Genomic_DNA"/>
</dbReference>
<keyword evidence="1" id="KW-0472">Membrane</keyword>
<evidence type="ECO:0000313" key="3">
    <source>
        <dbReference type="Proteomes" id="UP001501599"/>
    </source>
</evidence>
<keyword evidence="3" id="KW-1185">Reference proteome</keyword>
<dbReference type="RefSeq" id="WP_344339386.1">
    <property type="nucleotide sequence ID" value="NZ_BAAAQT010000001.1"/>
</dbReference>